<proteinExistence type="predicted"/>
<reference evidence="2 3" key="1">
    <citation type="submission" date="2016-10" db="EMBL/GenBank/DDBJ databases">
        <authorList>
            <person name="de Groot N.N."/>
        </authorList>
    </citation>
    <scope>NUCLEOTIDE SEQUENCE [LARGE SCALE GENOMIC DNA]</scope>
    <source>
        <strain evidence="2 3">DSM 15123</strain>
    </source>
</reference>
<evidence type="ECO:0000313" key="3">
    <source>
        <dbReference type="Proteomes" id="UP000199531"/>
    </source>
</evidence>
<sequence>MTTRRSSSLSSLLLYLVVVIASALTSLWLTLEDKDSASALHAIAHDLADTDTVTPIALAE</sequence>
<keyword evidence="1" id="KW-1133">Transmembrane helix</keyword>
<keyword evidence="1" id="KW-0812">Transmembrane</keyword>
<gene>
    <name evidence="2" type="ORF">SAMN02745977_02419</name>
</gene>
<feature type="transmembrane region" description="Helical" evidence="1">
    <location>
        <begin position="12"/>
        <end position="31"/>
    </location>
</feature>
<dbReference type="Proteomes" id="UP000199531">
    <property type="component" value="Unassembled WGS sequence"/>
</dbReference>
<accession>A0A1H8KQ36</accession>
<evidence type="ECO:0000313" key="2">
    <source>
        <dbReference type="EMBL" id="SEN94994.1"/>
    </source>
</evidence>
<evidence type="ECO:0000256" key="1">
    <source>
        <dbReference type="SAM" id="Phobius"/>
    </source>
</evidence>
<keyword evidence="3" id="KW-1185">Reference proteome</keyword>
<name>A0A1H8KQ36_9BURK</name>
<dbReference type="RefSeq" id="WP_143280601.1">
    <property type="nucleotide sequence ID" value="NZ_FOCW01000012.1"/>
</dbReference>
<organism evidence="2 3">
    <name type="scientific">Brachymonas denitrificans DSM 15123</name>
    <dbReference type="NCBI Taxonomy" id="1121117"/>
    <lineage>
        <taxon>Bacteria</taxon>
        <taxon>Pseudomonadati</taxon>
        <taxon>Pseudomonadota</taxon>
        <taxon>Betaproteobacteria</taxon>
        <taxon>Burkholderiales</taxon>
        <taxon>Comamonadaceae</taxon>
        <taxon>Brachymonas</taxon>
    </lineage>
</organism>
<protein>
    <submittedName>
        <fullName evidence="2">Uncharacterized protein</fullName>
    </submittedName>
</protein>
<keyword evidence="1" id="KW-0472">Membrane</keyword>
<dbReference type="EMBL" id="FOCW01000012">
    <property type="protein sequence ID" value="SEN94994.1"/>
    <property type="molecule type" value="Genomic_DNA"/>
</dbReference>
<dbReference type="AlphaFoldDB" id="A0A1H8KQ36"/>